<protein>
    <submittedName>
        <fullName evidence="2">Nucleotidyltransferase domain-containing protein</fullName>
    </submittedName>
</protein>
<dbReference type="AlphaFoldDB" id="A0A930V9M1"/>
<dbReference type="SUPFAM" id="SSF81301">
    <property type="entry name" value="Nucleotidyltransferase"/>
    <property type="match status" value="1"/>
</dbReference>
<dbReference type="InterPro" id="IPR043519">
    <property type="entry name" value="NT_sf"/>
</dbReference>
<name>A0A930V9M1_9ACTN</name>
<organism evidence="2 3">
    <name type="scientific">Nocardioides islandensis</name>
    <dbReference type="NCBI Taxonomy" id="433663"/>
    <lineage>
        <taxon>Bacteria</taxon>
        <taxon>Bacillati</taxon>
        <taxon>Actinomycetota</taxon>
        <taxon>Actinomycetes</taxon>
        <taxon>Propionibacteriales</taxon>
        <taxon>Nocardioidaceae</taxon>
        <taxon>Nocardioides</taxon>
    </lineage>
</organism>
<dbReference type="RefSeq" id="WP_194704778.1">
    <property type="nucleotide sequence ID" value="NZ_JADKPN010000001.1"/>
</dbReference>
<dbReference type="EMBL" id="JADKPN010000001">
    <property type="protein sequence ID" value="MBF4761566.1"/>
    <property type="molecule type" value="Genomic_DNA"/>
</dbReference>
<sequence>MSRPDPVTSARSLVTARFPDAVQAWLAGSVTTGTATETSDLDITVLLAEGDVHRESLEHEGWPVELFVHVESSIRHLVAQDLGRRRPTMARLVALGVPLVDGEGGADIRRHCEQVLADGPGPLAPEAMEYARYALTDLLDDLRGGGPAEVVGAVAVEVWRETADLLLAAHHRWSGSGKWLVRELAALDLAEHTAYAAVLHDALHSALSGDHAPLQDQADAVLGLVGGPLWAGYRAEARL</sequence>
<dbReference type="CDD" id="cd05403">
    <property type="entry name" value="NT_KNTase_like"/>
    <property type="match status" value="1"/>
</dbReference>
<feature type="domain" description="Polymerase nucleotidyl transferase" evidence="1">
    <location>
        <begin position="17"/>
        <end position="57"/>
    </location>
</feature>
<proteinExistence type="predicted"/>
<comment type="caution">
    <text evidence="2">The sequence shown here is derived from an EMBL/GenBank/DDBJ whole genome shotgun (WGS) entry which is preliminary data.</text>
</comment>
<dbReference type="GO" id="GO:0016779">
    <property type="term" value="F:nucleotidyltransferase activity"/>
    <property type="evidence" value="ECO:0007669"/>
    <property type="project" value="InterPro"/>
</dbReference>
<dbReference type="Gene3D" id="3.30.460.10">
    <property type="entry name" value="Beta Polymerase, domain 2"/>
    <property type="match status" value="1"/>
</dbReference>
<evidence type="ECO:0000259" key="1">
    <source>
        <dbReference type="Pfam" id="PF01909"/>
    </source>
</evidence>
<dbReference type="Proteomes" id="UP000640489">
    <property type="component" value="Unassembled WGS sequence"/>
</dbReference>
<dbReference type="Pfam" id="PF01909">
    <property type="entry name" value="NTP_transf_2"/>
    <property type="match status" value="1"/>
</dbReference>
<gene>
    <name evidence="2" type="ORF">ISU07_00370</name>
</gene>
<reference evidence="2" key="1">
    <citation type="submission" date="2020-11" db="EMBL/GenBank/DDBJ databases">
        <title>Nocardioides sp. nov., isolated from Soil of Cynanchum wilfordii Hemsley rhizosphere.</title>
        <authorList>
            <person name="Lee J.-S."/>
            <person name="Suh M.K."/>
            <person name="Kim J.-S."/>
        </authorList>
    </citation>
    <scope>NUCLEOTIDE SEQUENCE</scope>
    <source>
        <strain evidence="2">KCTC 19275</strain>
    </source>
</reference>
<evidence type="ECO:0000313" key="2">
    <source>
        <dbReference type="EMBL" id="MBF4761566.1"/>
    </source>
</evidence>
<dbReference type="InterPro" id="IPR002934">
    <property type="entry name" value="Polymerase_NTP_transf_dom"/>
</dbReference>
<accession>A0A930V9M1</accession>
<evidence type="ECO:0000313" key="3">
    <source>
        <dbReference type="Proteomes" id="UP000640489"/>
    </source>
</evidence>
<keyword evidence="3" id="KW-1185">Reference proteome</keyword>